<reference evidence="2" key="1">
    <citation type="journal article" date="2019" name="Int. J. Syst. Evol. Microbiol.">
        <title>The Global Catalogue of Microorganisms (GCM) 10K type strain sequencing project: providing services to taxonomists for standard genome sequencing and annotation.</title>
        <authorList>
            <consortium name="The Broad Institute Genomics Platform"/>
            <consortium name="The Broad Institute Genome Sequencing Center for Infectious Disease"/>
            <person name="Wu L."/>
            <person name="Ma J."/>
        </authorList>
    </citation>
    <scope>NUCLEOTIDE SEQUENCE [LARGE SCALE GENOMIC DNA]</scope>
    <source>
        <strain evidence="2">CGMCC 4.7426</strain>
    </source>
</reference>
<sequence length="191" mass="22510">MELSPAIYHKIIRPKWINQIYIHNRIRKHYDLYDKSVLDFGAGTGANCTLCKPGQYFGIDPDEKRINFAQKLYPDYDFSVFQNDKISVENGTIDVILIIAVLHHIPSEKMKKYMEQFRKILAPGGIILAIEPCYFKGNRISNWYMKNNDNGSYIQNEQGYHDLFKREGFNCETIESFKKCFFYNELFLMAY</sequence>
<evidence type="ECO:0000313" key="2">
    <source>
        <dbReference type="Proteomes" id="UP001595989"/>
    </source>
</evidence>
<dbReference type="SUPFAM" id="SSF53335">
    <property type="entry name" value="S-adenosyl-L-methionine-dependent methyltransferases"/>
    <property type="match status" value="1"/>
</dbReference>
<name>A0ABV9DG69_9BACI</name>
<dbReference type="EMBL" id="JBHSFU010000003">
    <property type="protein sequence ID" value="MFC4557274.1"/>
    <property type="molecule type" value="Genomic_DNA"/>
</dbReference>
<evidence type="ECO:0000313" key="1">
    <source>
        <dbReference type="EMBL" id="MFC4557274.1"/>
    </source>
</evidence>
<dbReference type="EC" id="2.1.1.64" evidence="1"/>
<dbReference type="GO" id="GO:0061542">
    <property type="term" value="F:3-demethylubiquinol 3-O-methyltransferase activity"/>
    <property type="evidence" value="ECO:0007669"/>
    <property type="project" value="UniProtKB-EC"/>
</dbReference>
<dbReference type="Proteomes" id="UP001595989">
    <property type="component" value="Unassembled WGS sequence"/>
</dbReference>
<dbReference type="PANTHER" id="PTHR43861">
    <property type="entry name" value="TRANS-ACONITATE 2-METHYLTRANSFERASE-RELATED"/>
    <property type="match status" value="1"/>
</dbReference>
<keyword evidence="1" id="KW-0808">Transferase</keyword>
<dbReference type="Gene3D" id="3.40.50.150">
    <property type="entry name" value="Vaccinia Virus protein VP39"/>
    <property type="match status" value="1"/>
</dbReference>
<keyword evidence="1" id="KW-0489">Methyltransferase</keyword>
<dbReference type="RefSeq" id="WP_390293217.1">
    <property type="nucleotide sequence ID" value="NZ_JBHSFU010000003.1"/>
</dbReference>
<keyword evidence="2" id="KW-1185">Reference proteome</keyword>
<dbReference type="GO" id="GO:0032259">
    <property type="term" value="P:methylation"/>
    <property type="evidence" value="ECO:0007669"/>
    <property type="project" value="UniProtKB-KW"/>
</dbReference>
<accession>A0ABV9DG69</accession>
<dbReference type="Pfam" id="PF13489">
    <property type="entry name" value="Methyltransf_23"/>
    <property type="match status" value="1"/>
</dbReference>
<dbReference type="EC" id="2.1.1.222" evidence="1"/>
<gene>
    <name evidence="1" type="ORF">ACFO3D_03480</name>
</gene>
<organism evidence="1 2">
    <name type="scientific">Virgibacillus kekensis</name>
    <dbReference type="NCBI Taxonomy" id="202261"/>
    <lineage>
        <taxon>Bacteria</taxon>
        <taxon>Bacillati</taxon>
        <taxon>Bacillota</taxon>
        <taxon>Bacilli</taxon>
        <taxon>Bacillales</taxon>
        <taxon>Bacillaceae</taxon>
        <taxon>Virgibacillus</taxon>
    </lineage>
</organism>
<dbReference type="CDD" id="cd02440">
    <property type="entry name" value="AdoMet_MTases"/>
    <property type="match status" value="1"/>
</dbReference>
<dbReference type="InterPro" id="IPR029063">
    <property type="entry name" value="SAM-dependent_MTases_sf"/>
</dbReference>
<proteinExistence type="predicted"/>
<dbReference type="GO" id="GO:0102208">
    <property type="term" value="F:2-polyprenyl-6-hydroxyphenol methylase activity"/>
    <property type="evidence" value="ECO:0007669"/>
    <property type="project" value="UniProtKB-EC"/>
</dbReference>
<comment type="caution">
    <text evidence="1">The sequence shown here is derived from an EMBL/GenBank/DDBJ whole genome shotgun (WGS) entry which is preliminary data.</text>
</comment>
<protein>
    <submittedName>
        <fullName evidence="1">Class I SAM-dependent methyltransferase</fullName>
        <ecNumber evidence="1">2.1.1.222</ecNumber>
        <ecNumber evidence="1">2.1.1.64</ecNumber>
    </submittedName>
</protein>